<keyword evidence="2" id="KW-1185">Reference proteome</keyword>
<proteinExistence type="predicted"/>
<dbReference type="CDD" id="cd07178">
    <property type="entry name" value="terB_like_YebE"/>
    <property type="match status" value="1"/>
</dbReference>
<dbReference type="Proteomes" id="UP000017819">
    <property type="component" value="Unassembled WGS sequence"/>
</dbReference>
<dbReference type="STRING" id="631454.N177_1103"/>
<dbReference type="EMBL" id="AWXZ01000016">
    <property type="protein sequence ID" value="ESR26244.1"/>
    <property type="molecule type" value="Genomic_DNA"/>
</dbReference>
<gene>
    <name evidence="1" type="ORF">N177_1103</name>
</gene>
<dbReference type="SUPFAM" id="SSF158682">
    <property type="entry name" value="TerB-like"/>
    <property type="match status" value="1"/>
</dbReference>
<dbReference type="InterPro" id="IPR007486">
    <property type="entry name" value="YebE"/>
</dbReference>
<protein>
    <submittedName>
        <fullName evidence="1">Putative membrane protein</fullName>
    </submittedName>
</protein>
<dbReference type="Pfam" id="PF04391">
    <property type="entry name" value="DUF533"/>
    <property type="match status" value="1"/>
</dbReference>
<dbReference type="InterPro" id="IPR029024">
    <property type="entry name" value="TerB-like"/>
</dbReference>
<name>V4RLP7_9HYPH</name>
<organism evidence="1 2">
    <name type="scientific">Lutibaculum baratangense AMV1</name>
    <dbReference type="NCBI Taxonomy" id="631454"/>
    <lineage>
        <taxon>Bacteria</taxon>
        <taxon>Pseudomonadati</taxon>
        <taxon>Pseudomonadota</taxon>
        <taxon>Alphaproteobacteria</taxon>
        <taxon>Hyphomicrobiales</taxon>
        <taxon>Tepidamorphaceae</taxon>
        <taxon>Lutibaculum</taxon>
    </lineage>
</organism>
<dbReference type="eggNOG" id="COG2979">
    <property type="taxonomic scope" value="Bacteria"/>
</dbReference>
<dbReference type="OrthoDB" id="5459344at2"/>
<accession>V4RLP7</accession>
<evidence type="ECO:0000313" key="1">
    <source>
        <dbReference type="EMBL" id="ESR26244.1"/>
    </source>
</evidence>
<evidence type="ECO:0000313" key="2">
    <source>
        <dbReference type="Proteomes" id="UP000017819"/>
    </source>
</evidence>
<dbReference type="Gene3D" id="1.10.3680.10">
    <property type="entry name" value="TerB-like"/>
    <property type="match status" value="1"/>
</dbReference>
<dbReference type="AlphaFoldDB" id="V4RLP7"/>
<comment type="caution">
    <text evidence="1">The sequence shown here is derived from an EMBL/GenBank/DDBJ whole genome shotgun (WGS) entry which is preliminary data.</text>
</comment>
<sequence>MLDTKAILGQLLNQKSGQVPAKSGAAGDVMAQVQSMLGGARIPGGAATAGLAAMLLGTKGGRKLGKSVIKWGGLALLGGMAYKAYANWQAGNQPGSAGSTVPEQPPAHSKFAAVDPAVQEAQSKLMIRAMIAAARSDGRIDPQETARLEEVLGHADLGEEGRSFLIEALGQADDVEALAREASTPELAAETWLAARLAIDPDTPQEKAFLARLSSALKLEPDLVAHLEATAVSARDR</sequence>
<dbReference type="RefSeq" id="WP_023431248.1">
    <property type="nucleotide sequence ID" value="NZ_AWXZ01000016.1"/>
</dbReference>
<reference evidence="1 2" key="1">
    <citation type="journal article" date="2014" name="Genome Announc.">
        <title>Draft Genome Sequence of Lutibaculum baratangense Strain AMV1T, Isolated from a Mud Volcano in Andamans, India.</title>
        <authorList>
            <person name="Singh A."/>
            <person name="Sreenivas A."/>
            <person name="Sathyanarayana Reddy G."/>
            <person name="Pinnaka A.K."/>
            <person name="Shivaji S."/>
        </authorList>
    </citation>
    <scope>NUCLEOTIDE SEQUENCE [LARGE SCALE GENOMIC DNA]</scope>
    <source>
        <strain evidence="1 2">AMV1</strain>
    </source>
</reference>